<feature type="region of interest" description="Disordered" evidence="11">
    <location>
        <begin position="383"/>
        <end position="450"/>
    </location>
</feature>
<dbReference type="PRINTS" id="PR00896">
    <property type="entry name" value="VASOPRESSINR"/>
</dbReference>
<dbReference type="CDD" id="cd15196">
    <property type="entry name" value="7tmA_Vasopressin_Oxytocin"/>
    <property type="match status" value="1"/>
</dbReference>
<comment type="caution">
    <text evidence="13">The sequence shown here is derived from an EMBL/GenBank/DDBJ whole genome shotgun (WGS) entry which is preliminary data.</text>
</comment>
<feature type="compositionally biased region" description="Low complexity" evidence="11">
    <location>
        <begin position="411"/>
        <end position="431"/>
    </location>
</feature>
<accession>A0A2T7PVT9</accession>
<dbReference type="STRING" id="400727.A0A2T7PVT9"/>
<gene>
    <name evidence="13" type="ORF">C0Q70_00104</name>
</gene>
<name>A0A2T7PVT9_POMCA</name>
<dbReference type="GO" id="GO:0005000">
    <property type="term" value="F:vasopressin receptor activity"/>
    <property type="evidence" value="ECO:0007669"/>
    <property type="project" value="InterPro"/>
</dbReference>
<keyword evidence="5 10" id="KW-0297">G-protein coupled receptor</keyword>
<dbReference type="OrthoDB" id="6435638at2759"/>
<evidence type="ECO:0000256" key="11">
    <source>
        <dbReference type="SAM" id="MobiDB-lite"/>
    </source>
</evidence>
<dbReference type="InterPro" id="IPR000276">
    <property type="entry name" value="GPCR_Rhodpsn"/>
</dbReference>
<reference evidence="13 14" key="1">
    <citation type="submission" date="2018-04" db="EMBL/GenBank/DDBJ databases">
        <title>The genome of golden apple snail Pomacea canaliculata provides insight into stress tolerance and invasive adaptation.</title>
        <authorList>
            <person name="Liu C."/>
            <person name="Liu B."/>
            <person name="Ren Y."/>
            <person name="Zhang Y."/>
            <person name="Wang H."/>
            <person name="Li S."/>
            <person name="Jiang F."/>
            <person name="Yin L."/>
            <person name="Zhang G."/>
            <person name="Qian W."/>
            <person name="Fan W."/>
        </authorList>
    </citation>
    <scope>NUCLEOTIDE SEQUENCE [LARGE SCALE GENOMIC DNA]</scope>
    <source>
        <strain evidence="13">SZHN2017</strain>
        <tissue evidence="13">Muscle</tissue>
    </source>
</reference>
<dbReference type="GO" id="GO:0005886">
    <property type="term" value="C:plasma membrane"/>
    <property type="evidence" value="ECO:0007669"/>
    <property type="project" value="UniProtKB-SubCell"/>
</dbReference>
<evidence type="ECO:0000256" key="10">
    <source>
        <dbReference type="RuleBase" id="RU046427"/>
    </source>
</evidence>
<keyword evidence="4 10" id="KW-1133">Transmembrane helix</keyword>
<dbReference type="InterPro" id="IPR001817">
    <property type="entry name" value="Vasoprsn_rcpt"/>
</dbReference>
<keyword evidence="2" id="KW-1003">Cell membrane</keyword>
<evidence type="ECO:0000313" key="14">
    <source>
        <dbReference type="Proteomes" id="UP000245119"/>
    </source>
</evidence>
<feature type="transmembrane region" description="Helical" evidence="10">
    <location>
        <begin position="234"/>
        <end position="257"/>
    </location>
</feature>
<evidence type="ECO:0000256" key="9">
    <source>
        <dbReference type="ARBA" id="ARBA00023224"/>
    </source>
</evidence>
<comment type="caution">
    <text evidence="10">Lacks conserved residue(s) required for the propagation of feature annotation.</text>
</comment>
<dbReference type="PRINTS" id="PR00237">
    <property type="entry name" value="GPCRRHODOPSN"/>
</dbReference>
<dbReference type="GO" id="GO:0042277">
    <property type="term" value="F:peptide binding"/>
    <property type="evidence" value="ECO:0007669"/>
    <property type="project" value="TreeGrafter"/>
</dbReference>
<dbReference type="PROSITE" id="PS00237">
    <property type="entry name" value="G_PROTEIN_RECEP_F1_1"/>
    <property type="match status" value="1"/>
</dbReference>
<dbReference type="SUPFAM" id="SSF81321">
    <property type="entry name" value="Family A G protein-coupled receptor-like"/>
    <property type="match status" value="1"/>
</dbReference>
<feature type="transmembrane region" description="Helical" evidence="10">
    <location>
        <begin position="144"/>
        <end position="165"/>
    </location>
</feature>
<dbReference type="PANTHER" id="PTHR24241:SF161">
    <property type="entry name" value="G-PROTEIN COUPLED RECEPTORS FAMILY 1 PROFILE DOMAIN-CONTAINING PROTEIN"/>
    <property type="match status" value="1"/>
</dbReference>
<evidence type="ECO:0000256" key="7">
    <source>
        <dbReference type="ARBA" id="ARBA00023170"/>
    </source>
</evidence>
<evidence type="ECO:0000256" key="2">
    <source>
        <dbReference type="ARBA" id="ARBA00022475"/>
    </source>
</evidence>
<protein>
    <recommendedName>
        <fullName evidence="12">G-protein coupled receptors family 1 profile domain-containing protein</fullName>
    </recommendedName>
</protein>
<dbReference type="AlphaFoldDB" id="A0A2T7PVT9"/>
<proteinExistence type="inferred from homology"/>
<comment type="subcellular location">
    <subcellularLocation>
        <location evidence="1 10">Cell membrane</location>
        <topology evidence="1 10">Multi-pass membrane protein</topology>
    </subcellularLocation>
</comment>
<dbReference type="Gene3D" id="1.20.1070.10">
    <property type="entry name" value="Rhodopsin 7-helix transmembrane proteins"/>
    <property type="match status" value="1"/>
</dbReference>
<feature type="transmembrane region" description="Helical" evidence="10">
    <location>
        <begin position="73"/>
        <end position="94"/>
    </location>
</feature>
<dbReference type="EMBL" id="PZQS01000001">
    <property type="protein sequence ID" value="PVD37510.1"/>
    <property type="molecule type" value="Genomic_DNA"/>
</dbReference>
<keyword evidence="3 10" id="KW-0812">Transmembrane</keyword>
<evidence type="ECO:0000256" key="4">
    <source>
        <dbReference type="ARBA" id="ARBA00022989"/>
    </source>
</evidence>
<evidence type="ECO:0000256" key="1">
    <source>
        <dbReference type="ARBA" id="ARBA00004651"/>
    </source>
</evidence>
<keyword evidence="14" id="KW-1185">Reference proteome</keyword>
<dbReference type="PANTHER" id="PTHR24241">
    <property type="entry name" value="NEUROPEPTIDE RECEPTOR-RELATED G-PROTEIN COUPLED RECEPTOR"/>
    <property type="match status" value="1"/>
</dbReference>
<evidence type="ECO:0000256" key="5">
    <source>
        <dbReference type="ARBA" id="ARBA00023040"/>
    </source>
</evidence>
<sequence length="450" mass="49767">MSIDIPPAIQTVDAENKRVAKILLIGAKTTVVDCTMSISHHVNTTIRSVDNHSTAVNASADDNRNTSLAVIEVAVMATVLTLAVFGNLMVVLSLTMKTRKMSRMHLMLMHLSLADLFVAFFNVLPQMMWDITFRFQGGPFLCGAVKYLQLVAMYASSYVLLSTAIDRYVAICHPFVSQKWTSLQAHLLVLAAWLASLVFSIPQVFIFSLTEVSEGQGVYDCWDKFDPPWTLKLYITWNTVSVFIVPTLILAVLYGQISFAVWRSSKMVEKLVPYSSKQSVTSSSSNCHHATLLHQGPRESCQQDLHRHCAAKTTEVTSEPAHSSAGHPDCTRRFRSPNGLVHTPPLGGFARSGKEEEDKREESGRPFAKSSARRVALLNWRLRREGPCTQQSPGNEERVTEGMSGYRGPRSRPSSSPSPSSSATCCAGPPSTWRRCGPRTTTALRLKPQH</sequence>
<feature type="transmembrane region" description="Helical" evidence="10">
    <location>
        <begin position="186"/>
        <end position="209"/>
    </location>
</feature>
<evidence type="ECO:0000259" key="12">
    <source>
        <dbReference type="PROSITE" id="PS50262"/>
    </source>
</evidence>
<dbReference type="Proteomes" id="UP000245119">
    <property type="component" value="Linkage Group LG1"/>
</dbReference>
<keyword evidence="9 10" id="KW-0807">Transducer</keyword>
<evidence type="ECO:0000256" key="8">
    <source>
        <dbReference type="ARBA" id="ARBA00023180"/>
    </source>
</evidence>
<evidence type="ECO:0000256" key="3">
    <source>
        <dbReference type="ARBA" id="ARBA00022692"/>
    </source>
</evidence>
<keyword evidence="6 10" id="KW-0472">Membrane</keyword>
<comment type="similarity">
    <text evidence="10">Belongs to the G-protein coupled receptor 1 family. Vasopressin/oxytocin receptor subfamily.</text>
</comment>
<feature type="transmembrane region" description="Helical" evidence="10">
    <location>
        <begin position="106"/>
        <end position="124"/>
    </location>
</feature>
<dbReference type="Pfam" id="PF00001">
    <property type="entry name" value="7tm_1"/>
    <property type="match status" value="1"/>
</dbReference>
<evidence type="ECO:0000313" key="13">
    <source>
        <dbReference type="EMBL" id="PVD37510.1"/>
    </source>
</evidence>
<organism evidence="13 14">
    <name type="scientific">Pomacea canaliculata</name>
    <name type="common">Golden apple snail</name>
    <dbReference type="NCBI Taxonomy" id="400727"/>
    <lineage>
        <taxon>Eukaryota</taxon>
        <taxon>Metazoa</taxon>
        <taxon>Spiralia</taxon>
        <taxon>Lophotrochozoa</taxon>
        <taxon>Mollusca</taxon>
        <taxon>Gastropoda</taxon>
        <taxon>Caenogastropoda</taxon>
        <taxon>Architaenioglossa</taxon>
        <taxon>Ampullarioidea</taxon>
        <taxon>Ampullariidae</taxon>
        <taxon>Pomacea</taxon>
    </lineage>
</organism>
<evidence type="ECO:0000256" key="6">
    <source>
        <dbReference type="ARBA" id="ARBA00023136"/>
    </source>
</evidence>
<keyword evidence="7 10" id="KW-0675">Receptor</keyword>
<feature type="region of interest" description="Disordered" evidence="11">
    <location>
        <begin position="312"/>
        <end position="371"/>
    </location>
</feature>
<feature type="domain" description="G-protein coupled receptors family 1 profile" evidence="12">
    <location>
        <begin position="86"/>
        <end position="266"/>
    </location>
</feature>
<keyword evidence="8 10" id="KW-0325">Glycoprotein</keyword>
<feature type="compositionally biased region" description="Basic and acidic residues" evidence="11">
    <location>
        <begin position="352"/>
        <end position="364"/>
    </location>
</feature>
<dbReference type="GO" id="GO:0032870">
    <property type="term" value="P:cellular response to hormone stimulus"/>
    <property type="evidence" value="ECO:0007669"/>
    <property type="project" value="TreeGrafter"/>
</dbReference>
<dbReference type="InterPro" id="IPR017452">
    <property type="entry name" value="GPCR_Rhodpsn_7TM"/>
</dbReference>
<dbReference type="PROSITE" id="PS50262">
    <property type="entry name" value="G_PROTEIN_RECEP_F1_2"/>
    <property type="match status" value="1"/>
</dbReference>